<evidence type="ECO:0000256" key="1">
    <source>
        <dbReference type="ARBA" id="ARBA00023125"/>
    </source>
</evidence>
<dbReference type="Gene3D" id="1.10.260.40">
    <property type="entry name" value="lambda repressor-like DNA-binding domains"/>
    <property type="match status" value="1"/>
</dbReference>
<protein>
    <recommendedName>
        <fullName evidence="2">HTH cro/C1-type domain-containing protein</fullName>
    </recommendedName>
</protein>
<gene>
    <name evidence="3" type="ORF">A6M21_16685</name>
</gene>
<dbReference type="SUPFAM" id="SSF47413">
    <property type="entry name" value="lambda repressor-like DNA-binding domains"/>
    <property type="match status" value="1"/>
</dbReference>
<reference evidence="3 4" key="1">
    <citation type="submission" date="2016-04" db="EMBL/GenBank/DDBJ databases">
        <authorList>
            <person name="Evans L.H."/>
            <person name="Alamgir A."/>
            <person name="Owens N."/>
            <person name="Weber N.D."/>
            <person name="Virtaneva K."/>
            <person name="Barbian K."/>
            <person name="Babar A."/>
            <person name="Rosenke K."/>
        </authorList>
    </citation>
    <scope>NUCLEOTIDE SEQUENCE [LARGE SCALE GENOMIC DNA]</scope>
    <source>
        <strain evidence="3 4">LMa1</strain>
    </source>
</reference>
<name>A0A1B7LII3_9FIRM</name>
<dbReference type="InterPro" id="IPR010982">
    <property type="entry name" value="Lambda_DNA-bd_dom_sf"/>
</dbReference>
<evidence type="ECO:0000313" key="3">
    <source>
        <dbReference type="EMBL" id="OAT86377.1"/>
    </source>
</evidence>
<comment type="caution">
    <text evidence="3">The sequence shown here is derived from an EMBL/GenBank/DDBJ whole genome shotgun (WGS) entry which is preliminary data.</text>
</comment>
<organism evidence="3 4">
    <name type="scientific">Desulfotomaculum copahuensis</name>
    <dbReference type="NCBI Taxonomy" id="1838280"/>
    <lineage>
        <taxon>Bacteria</taxon>
        <taxon>Bacillati</taxon>
        <taxon>Bacillota</taxon>
        <taxon>Clostridia</taxon>
        <taxon>Eubacteriales</taxon>
        <taxon>Desulfotomaculaceae</taxon>
        <taxon>Desulfotomaculum</taxon>
    </lineage>
</organism>
<dbReference type="InterPro" id="IPR001387">
    <property type="entry name" value="Cro/C1-type_HTH"/>
</dbReference>
<evidence type="ECO:0000259" key="2">
    <source>
        <dbReference type="PROSITE" id="PS50943"/>
    </source>
</evidence>
<feature type="domain" description="HTH cro/C1-type" evidence="2">
    <location>
        <begin position="8"/>
        <end position="62"/>
    </location>
</feature>
<proteinExistence type="predicted"/>
<dbReference type="Pfam" id="PF01381">
    <property type="entry name" value="HTH_3"/>
    <property type="match status" value="1"/>
</dbReference>
<dbReference type="SMART" id="SM00530">
    <property type="entry name" value="HTH_XRE"/>
    <property type="match status" value="1"/>
</dbReference>
<dbReference type="AlphaFoldDB" id="A0A1B7LII3"/>
<evidence type="ECO:0000313" key="4">
    <source>
        <dbReference type="Proteomes" id="UP000078532"/>
    </source>
</evidence>
<dbReference type="STRING" id="1838280.A6M21_16685"/>
<keyword evidence="4" id="KW-1185">Reference proteome</keyword>
<dbReference type="Proteomes" id="UP000078532">
    <property type="component" value="Unassembled WGS sequence"/>
</dbReference>
<dbReference type="PROSITE" id="PS50943">
    <property type="entry name" value="HTH_CROC1"/>
    <property type="match status" value="1"/>
</dbReference>
<dbReference type="CDD" id="cd00093">
    <property type="entry name" value="HTH_XRE"/>
    <property type="match status" value="1"/>
</dbReference>
<dbReference type="OrthoDB" id="1786861at2"/>
<dbReference type="PANTHER" id="PTHR46558:SF11">
    <property type="entry name" value="HTH-TYPE TRANSCRIPTIONAL REGULATOR XRE"/>
    <property type="match status" value="1"/>
</dbReference>
<keyword evidence="1" id="KW-0238">DNA-binding</keyword>
<dbReference type="GO" id="GO:0003677">
    <property type="term" value="F:DNA binding"/>
    <property type="evidence" value="ECO:0007669"/>
    <property type="project" value="UniProtKB-KW"/>
</dbReference>
<dbReference type="EMBL" id="LYVF01000018">
    <property type="protein sequence ID" value="OAT86377.1"/>
    <property type="molecule type" value="Genomic_DNA"/>
</dbReference>
<dbReference type="PANTHER" id="PTHR46558">
    <property type="entry name" value="TRACRIPTIONAL REGULATORY PROTEIN-RELATED-RELATED"/>
    <property type="match status" value="1"/>
</dbReference>
<accession>A0A1B7LII3</accession>
<sequence length="119" mass="14017">MEGFPERLRKLREEKGLLQRELAEKLNLSRVAITHYEQGKRFPEWDTLQKMADLFNVSVDYLLGRTEHKQGHISDDKGKTETIAAHRTDDPMSELPEEARKSLEEFKEFILRKYGKGRE</sequence>